<accession>W6MJN2</accession>
<keyword evidence="2 5" id="KW-0812">Transmembrane</keyword>
<sequence>MADNESTGLLNAVSNRNGTIDRSLADDIIEEAALHRHDVHPKNLTRTYSDAIDDSDESEDLRWLREQRVKNLDLPWFKRPSVTLLSAFAFIFTFAMASGFSAQLNILLSKICFAIQSHVDSNPEGSKVFFISLEVDGKCDPAKVQKVVSMLQTATQLVSGFIPTVLSGTLGRLSDRYGRRPLFIANAFFCLASKFFTTFTLLPSTPFMPWLYVFAQSTECIGGGLFFLMALCNSYVTDVVEPDLRISSMGSTLALTYLGLSAGPLVGSFISKAFADGGWHQMYFAISMSVLVFCLALAMPESRSSMARSKSRSQSVVSNRAREVRLAMASSHHDYLRELRSSVVELFSPLKLLWISRRLPDGRIDLVARVNVLILVALDCIITLCSVAFTPLMILYGTFRFNWTSVEMGYLLTLSMAAKSFSLLAFSPACVSYLKRRFVVEVHSVDNLDRTMIVWFLLFEIGGSLLLLLAGSSFVFMLSSGISGLGSAVTPALHSSLVKHCSQERTGEVFGAIALYKSLLVLTIPPLLNFIYYRTVETHAAVCFYIQSVLFITVFAMSFLLRTEKEVEFDE</sequence>
<evidence type="ECO:0000256" key="2">
    <source>
        <dbReference type="ARBA" id="ARBA00022692"/>
    </source>
</evidence>
<dbReference type="InterPro" id="IPR011701">
    <property type="entry name" value="MFS"/>
</dbReference>
<evidence type="ECO:0008006" key="8">
    <source>
        <dbReference type="Google" id="ProtNLM"/>
    </source>
</evidence>
<dbReference type="GeneID" id="34518087"/>
<feature type="transmembrane region" description="Helical" evidence="5">
    <location>
        <begin position="210"/>
        <end position="231"/>
    </location>
</feature>
<feature type="transmembrane region" description="Helical" evidence="5">
    <location>
        <begin position="182"/>
        <end position="204"/>
    </location>
</feature>
<feature type="transmembrane region" description="Helical" evidence="5">
    <location>
        <begin position="509"/>
        <end position="533"/>
    </location>
</feature>
<comment type="subcellular location">
    <subcellularLocation>
        <location evidence="1">Membrane</location>
        <topology evidence="1">Multi-pass membrane protein</topology>
    </subcellularLocation>
</comment>
<evidence type="ECO:0000313" key="6">
    <source>
        <dbReference type="EMBL" id="CDK24682.1"/>
    </source>
</evidence>
<feature type="transmembrane region" description="Helical" evidence="5">
    <location>
        <begin position="84"/>
        <end position="108"/>
    </location>
</feature>
<protein>
    <recommendedName>
        <fullName evidence="8">Major facilitator superfamily (MFS) profile domain-containing protein</fullName>
    </recommendedName>
</protein>
<name>W6MJN2_9ASCO</name>
<keyword evidence="4 5" id="KW-0472">Membrane</keyword>
<dbReference type="PANTHER" id="PTHR23507">
    <property type="entry name" value="ZGC:174356"/>
    <property type="match status" value="1"/>
</dbReference>
<feature type="transmembrane region" description="Helical" evidence="5">
    <location>
        <begin position="452"/>
        <end position="470"/>
    </location>
</feature>
<evidence type="ECO:0000256" key="5">
    <source>
        <dbReference type="SAM" id="Phobius"/>
    </source>
</evidence>
<feature type="transmembrane region" description="Helical" evidence="5">
    <location>
        <begin position="372"/>
        <end position="396"/>
    </location>
</feature>
<dbReference type="STRING" id="1382522.W6MJN2"/>
<feature type="transmembrane region" description="Helical" evidence="5">
    <location>
        <begin position="408"/>
        <end position="431"/>
    </location>
</feature>
<dbReference type="RefSeq" id="XP_022456699.1">
    <property type="nucleotide sequence ID" value="XM_022605208.1"/>
</dbReference>
<reference evidence="6" key="1">
    <citation type="submission" date="2013-12" db="EMBL/GenBank/DDBJ databases">
        <authorList>
            <person name="Genoscope - CEA"/>
        </authorList>
    </citation>
    <scope>NUCLEOTIDE SEQUENCE</scope>
    <source>
        <strain evidence="6">CBS 1993</strain>
    </source>
</reference>
<dbReference type="PANTHER" id="PTHR23507:SF1">
    <property type="entry name" value="FI18259P1-RELATED"/>
    <property type="match status" value="1"/>
</dbReference>
<dbReference type="Proteomes" id="UP000019384">
    <property type="component" value="Unassembled WGS sequence"/>
</dbReference>
<dbReference type="GO" id="GO:0022857">
    <property type="term" value="F:transmembrane transporter activity"/>
    <property type="evidence" value="ECO:0007669"/>
    <property type="project" value="InterPro"/>
</dbReference>
<keyword evidence="3 5" id="KW-1133">Transmembrane helix</keyword>
<reference evidence="6" key="2">
    <citation type="submission" date="2014-02" db="EMBL/GenBank/DDBJ databases">
        <title>Complete DNA sequence of /Kuraishia capsulata/ illustrates novel genomic features among budding yeasts (/Saccharomycotina/).</title>
        <authorList>
            <person name="Morales L."/>
            <person name="Noel B."/>
            <person name="Porcel B."/>
            <person name="Marcet-Houben M."/>
            <person name="Hullo M-F."/>
            <person name="Sacerdot C."/>
            <person name="Tekaia F."/>
            <person name="Leh-Louis V."/>
            <person name="Despons L."/>
            <person name="Khanna V."/>
            <person name="Aury J-M."/>
            <person name="Barbe V."/>
            <person name="Couloux A."/>
            <person name="Labadie K."/>
            <person name="Pelletier E."/>
            <person name="Souciet J-L."/>
            <person name="Boekhout T."/>
            <person name="Gabaldon T."/>
            <person name="Wincker P."/>
            <person name="Dujon B."/>
        </authorList>
    </citation>
    <scope>NUCLEOTIDE SEQUENCE</scope>
    <source>
        <strain evidence="6">CBS 1993</strain>
    </source>
</reference>
<dbReference type="Pfam" id="PF07690">
    <property type="entry name" value="MFS_1"/>
    <property type="match status" value="1"/>
</dbReference>
<evidence type="ECO:0000256" key="1">
    <source>
        <dbReference type="ARBA" id="ARBA00004141"/>
    </source>
</evidence>
<dbReference type="SUPFAM" id="SSF103473">
    <property type="entry name" value="MFS general substrate transporter"/>
    <property type="match status" value="1"/>
</dbReference>
<feature type="transmembrane region" description="Helical" evidence="5">
    <location>
        <begin position="252"/>
        <end position="270"/>
    </location>
</feature>
<feature type="transmembrane region" description="Helical" evidence="5">
    <location>
        <begin position="539"/>
        <end position="561"/>
    </location>
</feature>
<dbReference type="Gene3D" id="1.20.1250.20">
    <property type="entry name" value="MFS general substrate transporter like domains"/>
    <property type="match status" value="1"/>
</dbReference>
<dbReference type="AlphaFoldDB" id="W6MJN2"/>
<organism evidence="6 7">
    <name type="scientific">Kuraishia capsulata CBS 1993</name>
    <dbReference type="NCBI Taxonomy" id="1382522"/>
    <lineage>
        <taxon>Eukaryota</taxon>
        <taxon>Fungi</taxon>
        <taxon>Dikarya</taxon>
        <taxon>Ascomycota</taxon>
        <taxon>Saccharomycotina</taxon>
        <taxon>Pichiomycetes</taxon>
        <taxon>Pichiales</taxon>
        <taxon>Pichiaceae</taxon>
        <taxon>Kuraishia</taxon>
    </lineage>
</organism>
<feature type="transmembrane region" description="Helical" evidence="5">
    <location>
        <begin position="282"/>
        <end position="300"/>
    </location>
</feature>
<dbReference type="OrthoDB" id="3026777at2759"/>
<dbReference type="InterPro" id="IPR036259">
    <property type="entry name" value="MFS_trans_sf"/>
</dbReference>
<evidence type="ECO:0000256" key="3">
    <source>
        <dbReference type="ARBA" id="ARBA00022989"/>
    </source>
</evidence>
<dbReference type="EMBL" id="HG793125">
    <property type="protein sequence ID" value="CDK24682.1"/>
    <property type="molecule type" value="Genomic_DNA"/>
</dbReference>
<keyword evidence="7" id="KW-1185">Reference proteome</keyword>
<dbReference type="HOGENOM" id="CLU_017517_2_1_1"/>
<proteinExistence type="predicted"/>
<dbReference type="GO" id="GO:0016020">
    <property type="term" value="C:membrane"/>
    <property type="evidence" value="ECO:0007669"/>
    <property type="project" value="UniProtKB-SubCell"/>
</dbReference>
<evidence type="ECO:0000256" key="4">
    <source>
        <dbReference type="ARBA" id="ARBA00023136"/>
    </source>
</evidence>
<evidence type="ECO:0000313" key="7">
    <source>
        <dbReference type="Proteomes" id="UP000019384"/>
    </source>
</evidence>
<gene>
    <name evidence="6" type="ORF">KUCA_T00000648001</name>
</gene>